<dbReference type="GO" id="GO:0046872">
    <property type="term" value="F:metal ion binding"/>
    <property type="evidence" value="ECO:0007669"/>
    <property type="project" value="UniProtKB-KW"/>
</dbReference>
<feature type="domain" description="DUF5927" evidence="15">
    <location>
        <begin position="266"/>
        <end position="563"/>
    </location>
</feature>
<accession>A0A2T5BPG2</accession>
<dbReference type="Pfam" id="PF02485">
    <property type="entry name" value="Branch"/>
    <property type="match status" value="1"/>
</dbReference>
<comment type="subcellular location">
    <subcellularLocation>
        <location evidence="2">Endoplasmic reticulum membrane</location>
        <topology evidence="2">Single-pass type II membrane protein</topology>
    </subcellularLocation>
    <subcellularLocation>
        <location evidence="1">Golgi apparatus membrane</location>
        <topology evidence="1">Single-pass type II membrane protein</topology>
    </subcellularLocation>
</comment>
<evidence type="ECO:0000313" key="16">
    <source>
        <dbReference type="EMBL" id="PTN00854.1"/>
    </source>
</evidence>
<evidence type="ECO:0000256" key="4">
    <source>
        <dbReference type="ARBA" id="ARBA00022679"/>
    </source>
</evidence>
<dbReference type="Pfam" id="PF19349">
    <property type="entry name" value="DUF5927"/>
    <property type="match status" value="1"/>
</dbReference>
<dbReference type="PANTHER" id="PTHR46025">
    <property type="entry name" value="XYLOSYLTRANSFERASE OXT"/>
    <property type="match status" value="1"/>
</dbReference>
<evidence type="ECO:0000256" key="7">
    <source>
        <dbReference type="ARBA" id="ARBA00022824"/>
    </source>
</evidence>
<dbReference type="GO" id="GO:0050650">
    <property type="term" value="P:chondroitin sulfate proteoglycan biosynthetic process"/>
    <property type="evidence" value="ECO:0007669"/>
    <property type="project" value="TreeGrafter"/>
</dbReference>
<evidence type="ECO:0000256" key="5">
    <source>
        <dbReference type="ARBA" id="ARBA00022692"/>
    </source>
</evidence>
<evidence type="ECO:0000256" key="13">
    <source>
        <dbReference type="ARBA" id="ARBA00023180"/>
    </source>
</evidence>
<keyword evidence="8" id="KW-0735">Signal-anchor</keyword>
<keyword evidence="11" id="KW-0472">Membrane</keyword>
<evidence type="ECO:0000256" key="10">
    <source>
        <dbReference type="ARBA" id="ARBA00023034"/>
    </source>
</evidence>
<evidence type="ECO:0000256" key="9">
    <source>
        <dbReference type="ARBA" id="ARBA00022989"/>
    </source>
</evidence>
<name>A0A2T5BPG2_9RHOB</name>
<dbReference type="RefSeq" id="WP_107893389.1">
    <property type="nucleotide sequence ID" value="NZ_NHSI01000020.1"/>
</dbReference>
<dbReference type="OrthoDB" id="7943907at2"/>
<keyword evidence="6" id="KW-0479">Metal-binding</keyword>
<keyword evidence="17" id="KW-1185">Reference proteome</keyword>
<dbReference type="PANTHER" id="PTHR46025:SF3">
    <property type="entry name" value="XYLOSYLTRANSFERASE OXT"/>
    <property type="match status" value="1"/>
</dbReference>
<keyword evidence="3" id="KW-0328">Glycosyltransferase</keyword>
<keyword evidence="10" id="KW-0333">Golgi apparatus</keyword>
<evidence type="ECO:0000256" key="8">
    <source>
        <dbReference type="ARBA" id="ARBA00022968"/>
    </source>
</evidence>
<reference evidence="16 17" key="1">
    <citation type="submission" date="2018-04" db="EMBL/GenBank/DDBJ databases">
        <title>Genomic Encyclopedia of Archaeal and Bacterial Type Strains, Phase II (KMG-II): from individual species to whole genera.</title>
        <authorList>
            <person name="Goeker M."/>
        </authorList>
    </citation>
    <scope>NUCLEOTIDE SEQUENCE [LARGE SCALE GENOMIC DNA]</scope>
    <source>
        <strain evidence="16 17">DSM 18064</strain>
    </source>
</reference>
<sequence length="563" mass="64368">MSVGFIILAHSALHRVGQVATHLARSQAPVVLHIDQNVPKTDYTALRSETGGHETIRFAPRHRCEWGMWSIIEATKDATGIMLEAFPDIQHVYLMSGSCIPLRPVADLRAYLDRYPETDFIESVTTLDVPWARGGLEEERFTLHFPFPWRRKRKLFDRYVALQRRLGLNRHIPEGLVPHLGSQWWCLSRKTLEAIFSDPDLPRYDRYFRRVWIPDESYFQTLVRCHGRSIESHSLTLSKFDHEGRPHIFYNDHTDLLRRSGCFFARKIWPEADTLYDTFLNAPPAAPQAEPETDAIDRLFSAALDKRLHGRAGLYMSGRWPTKERKDTTAASYSVFQGFNDLFPDFGTWLSRTIGGSVHGHIFAPDRAHFAGGVAVYKGGLPDSAALRDYNPEAFLCNLIWNNRGERQCFLFSPADRQQITRFLAADQNAQINVISGAWALPLFRSNRTLAEIRTEAVHLQKAEAAFLDQLHRRSSASRVHIWTLAEFLHNPLEALQTIIDDIAPHRPVQLASSPETVPMQGFARFLQMLKNDGMKPYLTGDFPVREHTTLPTRRKAKPTLVK</sequence>
<keyword evidence="4" id="KW-0808">Transferase</keyword>
<dbReference type="GO" id="GO:0015012">
    <property type="term" value="P:heparan sulfate proteoglycan biosynthetic process"/>
    <property type="evidence" value="ECO:0007669"/>
    <property type="project" value="TreeGrafter"/>
</dbReference>
<protein>
    <recommendedName>
        <fullName evidence="14">Peptide O-xylosyltransferase</fullName>
    </recommendedName>
</protein>
<dbReference type="AlphaFoldDB" id="A0A2T5BPG2"/>
<proteinExistence type="predicted"/>
<evidence type="ECO:0000256" key="11">
    <source>
        <dbReference type="ARBA" id="ARBA00023136"/>
    </source>
</evidence>
<keyword evidence="12" id="KW-1015">Disulfide bond</keyword>
<evidence type="ECO:0000313" key="17">
    <source>
        <dbReference type="Proteomes" id="UP000243859"/>
    </source>
</evidence>
<dbReference type="GO" id="GO:0030158">
    <property type="term" value="F:protein xylosyltransferase activity"/>
    <property type="evidence" value="ECO:0007669"/>
    <property type="project" value="InterPro"/>
</dbReference>
<organism evidence="16 17">
    <name type="scientific">Rhodovulum imhoffii</name>
    <dbReference type="NCBI Taxonomy" id="365340"/>
    <lineage>
        <taxon>Bacteria</taxon>
        <taxon>Pseudomonadati</taxon>
        <taxon>Pseudomonadota</taxon>
        <taxon>Alphaproteobacteria</taxon>
        <taxon>Rhodobacterales</taxon>
        <taxon>Paracoccaceae</taxon>
        <taxon>Rhodovulum</taxon>
    </lineage>
</organism>
<keyword evidence="9" id="KW-1133">Transmembrane helix</keyword>
<dbReference type="InterPro" id="IPR003406">
    <property type="entry name" value="Glyco_trans_14"/>
</dbReference>
<evidence type="ECO:0000256" key="1">
    <source>
        <dbReference type="ARBA" id="ARBA00004323"/>
    </source>
</evidence>
<evidence type="ECO:0000256" key="2">
    <source>
        <dbReference type="ARBA" id="ARBA00004648"/>
    </source>
</evidence>
<evidence type="ECO:0000256" key="12">
    <source>
        <dbReference type="ARBA" id="ARBA00023157"/>
    </source>
</evidence>
<evidence type="ECO:0000256" key="14">
    <source>
        <dbReference type="ARBA" id="ARBA00042865"/>
    </source>
</evidence>
<dbReference type="EMBL" id="QAAA01000021">
    <property type="protein sequence ID" value="PTN00854.1"/>
    <property type="molecule type" value="Genomic_DNA"/>
</dbReference>
<dbReference type="InterPro" id="IPR045971">
    <property type="entry name" value="DUF5927"/>
</dbReference>
<dbReference type="InterPro" id="IPR043538">
    <property type="entry name" value="XYLT"/>
</dbReference>
<comment type="caution">
    <text evidence="16">The sequence shown here is derived from an EMBL/GenBank/DDBJ whole genome shotgun (WGS) entry which is preliminary data.</text>
</comment>
<dbReference type="Proteomes" id="UP000243859">
    <property type="component" value="Unassembled WGS sequence"/>
</dbReference>
<gene>
    <name evidence="16" type="ORF">C8N32_12119</name>
</gene>
<dbReference type="GO" id="GO:0016020">
    <property type="term" value="C:membrane"/>
    <property type="evidence" value="ECO:0007669"/>
    <property type="project" value="InterPro"/>
</dbReference>
<evidence type="ECO:0000259" key="15">
    <source>
        <dbReference type="Pfam" id="PF19349"/>
    </source>
</evidence>
<evidence type="ECO:0000256" key="6">
    <source>
        <dbReference type="ARBA" id="ARBA00022723"/>
    </source>
</evidence>
<keyword evidence="13" id="KW-0325">Glycoprotein</keyword>
<evidence type="ECO:0000256" key="3">
    <source>
        <dbReference type="ARBA" id="ARBA00022676"/>
    </source>
</evidence>
<keyword evidence="7" id="KW-0256">Endoplasmic reticulum</keyword>
<keyword evidence="5" id="KW-0812">Transmembrane</keyword>